<sequence>MGSGDKHHHHHHLKFHVHLPFNLHHHHGHDNIEELRVIPKGCVAVMVGQGEEQQRFVITVMHINHPFFIQLLKEAEDEVEFHHNGPINIPCHVEEFRNVEDIIQQHRLIDKQTAHHHSWCFKA</sequence>
<dbReference type="InterPro" id="IPR003676">
    <property type="entry name" value="SAUR_fam"/>
</dbReference>
<reference evidence="2" key="1">
    <citation type="submission" date="2023-12" db="EMBL/GenBank/DDBJ databases">
        <title>Genome assembly of Anisodus tanguticus.</title>
        <authorList>
            <person name="Wang Y.-J."/>
        </authorList>
    </citation>
    <scope>NUCLEOTIDE SEQUENCE</scope>
    <source>
        <strain evidence="2">KB-2021</strain>
        <tissue evidence="2">Leaf</tissue>
    </source>
</reference>
<comment type="similarity">
    <text evidence="1">Belongs to the ARG7 family.</text>
</comment>
<dbReference type="PANTHER" id="PTHR31374:SF187">
    <property type="entry name" value="AUXIN-RESPONSIVE PROTEIN SAUR32-LIKE"/>
    <property type="match status" value="1"/>
</dbReference>
<accession>A0AAE1VAM6</accession>
<evidence type="ECO:0000256" key="1">
    <source>
        <dbReference type="ARBA" id="ARBA00006974"/>
    </source>
</evidence>
<dbReference type="GO" id="GO:0009733">
    <property type="term" value="P:response to auxin"/>
    <property type="evidence" value="ECO:0007669"/>
    <property type="project" value="InterPro"/>
</dbReference>
<proteinExistence type="inferred from homology"/>
<protein>
    <submittedName>
        <fullName evidence="2">Uncharacterized protein</fullName>
    </submittedName>
</protein>
<gene>
    <name evidence="2" type="ORF">RND71_018114</name>
</gene>
<name>A0AAE1VAM6_9SOLA</name>
<dbReference type="PANTHER" id="PTHR31374">
    <property type="entry name" value="AUXIN-INDUCED PROTEIN-LIKE-RELATED"/>
    <property type="match status" value="1"/>
</dbReference>
<dbReference type="Proteomes" id="UP001291623">
    <property type="component" value="Unassembled WGS sequence"/>
</dbReference>
<organism evidence="2 3">
    <name type="scientific">Anisodus tanguticus</name>
    <dbReference type="NCBI Taxonomy" id="243964"/>
    <lineage>
        <taxon>Eukaryota</taxon>
        <taxon>Viridiplantae</taxon>
        <taxon>Streptophyta</taxon>
        <taxon>Embryophyta</taxon>
        <taxon>Tracheophyta</taxon>
        <taxon>Spermatophyta</taxon>
        <taxon>Magnoliopsida</taxon>
        <taxon>eudicotyledons</taxon>
        <taxon>Gunneridae</taxon>
        <taxon>Pentapetalae</taxon>
        <taxon>asterids</taxon>
        <taxon>lamiids</taxon>
        <taxon>Solanales</taxon>
        <taxon>Solanaceae</taxon>
        <taxon>Solanoideae</taxon>
        <taxon>Hyoscyameae</taxon>
        <taxon>Anisodus</taxon>
    </lineage>
</organism>
<dbReference type="EMBL" id="JAVYJV010000009">
    <property type="protein sequence ID" value="KAK4362873.1"/>
    <property type="molecule type" value="Genomic_DNA"/>
</dbReference>
<evidence type="ECO:0000313" key="3">
    <source>
        <dbReference type="Proteomes" id="UP001291623"/>
    </source>
</evidence>
<comment type="caution">
    <text evidence="2">The sequence shown here is derived from an EMBL/GenBank/DDBJ whole genome shotgun (WGS) entry which is preliminary data.</text>
</comment>
<keyword evidence="3" id="KW-1185">Reference proteome</keyword>
<dbReference type="AlphaFoldDB" id="A0AAE1VAM6"/>
<evidence type="ECO:0000313" key="2">
    <source>
        <dbReference type="EMBL" id="KAK4362873.1"/>
    </source>
</evidence>
<dbReference type="Pfam" id="PF02519">
    <property type="entry name" value="Auxin_inducible"/>
    <property type="match status" value="1"/>
</dbReference>